<dbReference type="InterPro" id="IPR001387">
    <property type="entry name" value="Cro/C1-type_HTH"/>
</dbReference>
<accession>A0AB39HQ26</accession>
<dbReference type="RefSeq" id="WP_368653073.1">
    <property type="nucleotide sequence ID" value="NZ_CP162599.1"/>
</dbReference>
<proteinExistence type="predicted"/>
<sequence>MRIQYNKLWKVLIDKDMKKKDLQNAASFSSYTIAKLKKNEPISMKIFVKTSTSLDV</sequence>
<organism evidence="2">
    <name type="scientific">Ornithinibacillus sp. 4-3</name>
    <dbReference type="NCBI Taxonomy" id="3231488"/>
    <lineage>
        <taxon>Bacteria</taxon>
        <taxon>Bacillati</taxon>
        <taxon>Bacillota</taxon>
        <taxon>Bacilli</taxon>
        <taxon>Bacillales</taxon>
        <taxon>Bacillaceae</taxon>
        <taxon>Ornithinibacillus</taxon>
    </lineage>
</organism>
<dbReference type="EMBL" id="CP162599">
    <property type="protein sequence ID" value="XDK32384.1"/>
    <property type="molecule type" value="Genomic_DNA"/>
</dbReference>
<dbReference type="Pfam" id="PF13443">
    <property type="entry name" value="HTH_26"/>
    <property type="match status" value="1"/>
</dbReference>
<gene>
    <name evidence="2" type="ORF">AB4Y30_15455</name>
</gene>
<reference evidence="2" key="1">
    <citation type="submission" date="2024-07" db="EMBL/GenBank/DDBJ databases">
        <title>Halotolerant mesophilic bacterium Ornithinibacillus sp. 4-3, sp. nov., isolated from soil.</title>
        <authorList>
            <person name="Sidarenka A.V."/>
            <person name="Guliayeva D.E."/>
            <person name="Leanovich S.I."/>
            <person name="Hileuskaya K.S."/>
            <person name="Akhremchuk A.E."/>
            <person name="Sikolenko M.A."/>
            <person name="Valentovich L.N."/>
        </authorList>
    </citation>
    <scope>NUCLEOTIDE SEQUENCE</scope>
    <source>
        <strain evidence="2">4-3</strain>
    </source>
</reference>
<name>A0AB39HQ26_9BACI</name>
<evidence type="ECO:0000313" key="2">
    <source>
        <dbReference type="EMBL" id="XDK32384.1"/>
    </source>
</evidence>
<evidence type="ECO:0000259" key="1">
    <source>
        <dbReference type="Pfam" id="PF13443"/>
    </source>
</evidence>
<dbReference type="AlphaFoldDB" id="A0AB39HQ26"/>
<protein>
    <submittedName>
        <fullName evidence="2">Helix-turn-helix domain-containing protein</fullName>
    </submittedName>
</protein>
<feature type="domain" description="HTH cro/C1-type" evidence="1">
    <location>
        <begin position="7"/>
        <end position="43"/>
    </location>
</feature>